<sequence>MTIDNNKRPLDEDEPAQVAGPVKKPKTDDEGEEGEVEATNVAELGEGWEESTEETDDEDDESTEVTDEDDESTEVTDDEDDEGYENHEDDYEESIAESKNDDDSDSEVDEYDTTDDVDDLDLAPQTTDPWMQWASALEACNKARWAKAWAYQLKETAVSHNNTTTVTITAELRTWREPRDIMHTAVAHFHHCCAAYDHYKAIEKAEEQAYLKSIGISNGVHSTPWTWVHVAPTNVSDFDFDASKYPGSSDEFKTLLRRLSASIKGKVATGA</sequence>
<dbReference type="Proteomes" id="UP000827549">
    <property type="component" value="Chromosome 2"/>
</dbReference>
<accession>A0AAF1BPG7</accession>
<proteinExistence type="predicted"/>
<evidence type="ECO:0000313" key="3">
    <source>
        <dbReference type="Proteomes" id="UP000827549"/>
    </source>
</evidence>
<evidence type="ECO:0000313" key="2">
    <source>
        <dbReference type="EMBL" id="WOO79378.1"/>
    </source>
</evidence>
<reference evidence="2" key="1">
    <citation type="submission" date="2023-10" db="EMBL/GenBank/DDBJ databases">
        <authorList>
            <person name="Noh H."/>
        </authorList>
    </citation>
    <scope>NUCLEOTIDE SEQUENCE</scope>
    <source>
        <strain evidence="2">DUCC4014</strain>
    </source>
</reference>
<evidence type="ECO:0000256" key="1">
    <source>
        <dbReference type="SAM" id="MobiDB-lite"/>
    </source>
</evidence>
<feature type="compositionally biased region" description="Acidic residues" evidence="1">
    <location>
        <begin position="102"/>
        <end position="121"/>
    </location>
</feature>
<organism evidence="2 3">
    <name type="scientific">Vanrija pseudolonga</name>
    <dbReference type="NCBI Taxonomy" id="143232"/>
    <lineage>
        <taxon>Eukaryota</taxon>
        <taxon>Fungi</taxon>
        <taxon>Dikarya</taxon>
        <taxon>Basidiomycota</taxon>
        <taxon>Agaricomycotina</taxon>
        <taxon>Tremellomycetes</taxon>
        <taxon>Trichosporonales</taxon>
        <taxon>Trichosporonaceae</taxon>
        <taxon>Vanrija</taxon>
    </lineage>
</organism>
<gene>
    <name evidence="2" type="ORF">LOC62_02G002902</name>
</gene>
<dbReference type="GeneID" id="87806149"/>
<name>A0AAF1BPG7_9TREE</name>
<feature type="compositionally biased region" description="Basic and acidic residues" evidence="1">
    <location>
        <begin position="1"/>
        <end position="10"/>
    </location>
</feature>
<protein>
    <submittedName>
        <fullName evidence="2">Uncharacterized protein</fullName>
    </submittedName>
</protein>
<dbReference type="EMBL" id="CP086715">
    <property type="protein sequence ID" value="WOO79378.1"/>
    <property type="molecule type" value="Genomic_DNA"/>
</dbReference>
<dbReference type="RefSeq" id="XP_062625410.1">
    <property type="nucleotide sequence ID" value="XM_062769426.1"/>
</dbReference>
<keyword evidence="3" id="KW-1185">Reference proteome</keyword>
<feature type="compositionally biased region" description="Acidic residues" evidence="1">
    <location>
        <begin position="46"/>
        <end position="95"/>
    </location>
</feature>
<feature type="region of interest" description="Disordered" evidence="1">
    <location>
        <begin position="1"/>
        <end position="123"/>
    </location>
</feature>
<dbReference type="AlphaFoldDB" id="A0AAF1BPG7"/>